<evidence type="ECO:0000256" key="1">
    <source>
        <dbReference type="ARBA" id="ARBA00001913"/>
    </source>
</evidence>
<evidence type="ECO:0000256" key="13">
    <source>
        <dbReference type="PIRSR" id="PIRSR605959-3"/>
    </source>
</evidence>
<dbReference type="EC" id="3.7.1.2" evidence="4"/>
<evidence type="ECO:0000259" key="14">
    <source>
        <dbReference type="Pfam" id="PF01557"/>
    </source>
</evidence>
<evidence type="ECO:0000256" key="6">
    <source>
        <dbReference type="ARBA" id="ARBA00022801"/>
    </source>
</evidence>
<dbReference type="Gene3D" id="2.30.30.230">
    <property type="entry name" value="Fumarylacetoacetase, N-terminal domain"/>
    <property type="match status" value="1"/>
</dbReference>
<dbReference type="GO" id="GO:0046872">
    <property type="term" value="F:metal ion binding"/>
    <property type="evidence" value="ECO:0007669"/>
    <property type="project" value="UniProtKB-KW"/>
</dbReference>
<feature type="binding site" evidence="12">
    <location>
        <position position="263"/>
    </location>
    <ligand>
        <name>substrate</name>
    </ligand>
</feature>
<keyword evidence="17" id="KW-1185">Reference proteome</keyword>
<feature type="domain" description="Fumarylacetoacetase-like C-terminal" evidence="14">
    <location>
        <begin position="157"/>
        <end position="444"/>
    </location>
</feature>
<sequence>MPKPQIPIWGLSGELAMTGIDHTHNPELRSWVASANGHADFPIQNLPFGVFTPPNEPPRGGVAIGDEIFDLVQAVRAGLFDEETEAVAVCAAAPSLNAFLQLGAGPRRALRARLSALLSEENATLGGRSGLLHRAADCVLGLPAQIGDYTDFYVGIHHARQVGKLFRPDNPLLPNYKYVPIAYHGRASSIVSSGTPVRRPFGQSKPADKEPKFAPTARLDYELELGVWIGTGNGPGDPIGIDRASEHIAGFCLLNDWSARDIQAWEYQPLGPFLAKNFATTISNWIVTPEALAPFRIPQPERPAGDPAPLPYLFNAEDQRCGGMAIELEVLLTTTKMREDGLPPHKLGLSNTRNMYWTVAQMVAHHTSNGCNLRAGDLMGSGTISGPANDQRGSLLEATEGGRDPIRLPTGEERTFLLDGDEILLRARAVKSGFASIGFGECRGVIVDAPTMPGNDVQWRNVR</sequence>
<feature type="binding site" evidence="12">
    <location>
        <position position="267"/>
    </location>
    <ligand>
        <name>substrate</name>
    </ligand>
</feature>
<evidence type="ECO:0000256" key="4">
    <source>
        <dbReference type="ARBA" id="ARBA00012094"/>
    </source>
</evidence>
<evidence type="ECO:0000256" key="10">
    <source>
        <dbReference type="ARBA" id="ARBA00023232"/>
    </source>
</evidence>
<dbReference type="InterPro" id="IPR015377">
    <property type="entry name" value="Fumarylacetoacetase_N"/>
</dbReference>
<feature type="binding site" evidence="13">
    <location>
        <position position="256"/>
    </location>
    <ligand>
        <name>Mg(2+)</name>
        <dbReference type="ChEBI" id="CHEBI:18420"/>
    </ligand>
</feature>
<keyword evidence="6" id="KW-0378">Hydrolase</keyword>
<evidence type="ECO:0000256" key="12">
    <source>
        <dbReference type="PIRSR" id="PIRSR605959-2"/>
    </source>
</evidence>
<dbReference type="Gene3D" id="3.90.850.10">
    <property type="entry name" value="Fumarylacetoacetase-like, C-terminal domain"/>
    <property type="match status" value="1"/>
</dbReference>
<dbReference type="PANTHER" id="PTHR43069:SF2">
    <property type="entry name" value="FUMARYLACETOACETASE"/>
    <property type="match status" value="1"/>
</dbReference>
<dbReference type="InterPro" id="IPR036462">
    <property type="entry name" value="Fumarylacetoacetase_N_sf"/>
</dbReference>
<feature type="binding site" evidence="12">
    <location>
        <position position="153"/>
    </location>
    <ligand>
        <name>substrate</name>
    </ligand>
</feature>
<name>H0HU72_9HYPH</name>
<dbReference type="PATRIC" id="fig|1107882.3.peg.3633"/>
<dbReference type="NCBIfam" id="TIGR01266">
    <property type="entry name" value="fum_ac_acetase"/>
    <property type="match status" value="1"/>
</dbReference>
<evidence type="ECO:0000256" key="5">
    <source>
        <dbReference type="ARBA" id="ARBA00022723"/>
    </source>
</evidence>
<dbReference type="UniPathway" id="UPA00139">
    <property type="reaction ID" value="UER00341"/>
</dbReference>
<dbReference type="EMBL" id="AHAM01000149">
    <property type="protein sequence ID" value="EHK55708.1"/>
    <property type="molecule type" value="Genomic_DNA"/>
</dbReference>
<organism evidence="16 17">
    <name type="scientific">Mesorhizobium alhagi CCNWXJ12-2</name>
    <dbReference type="NCBI Taxonomy" id="1107882"/>
    <lineage>
        <taxon>Bacteria</taxon>
        <taxon>Pseudomonadati</taxon>
        <taxon>Pseudomonadota</taxon>
        <taxon>Alphaproteobacteria</taxon>
        <taxon>Hyphomicrobiales</taxon>
        <taxon>Phyllobacteriaceae</taxon>
        <taxon>Allomesorhizobium</taxon>
    </lineage>
</organism>
<feature type="binding site" evidence="13">
    <location>
        <position position="224"/>
    </location>
    <ligand>
        <name>Ca(2+)</name>
        <dbReference type="ChEBI" id="CHEBI:29108"/>
    </ligand>
</feature>
<feature type="binding site" evidence="13">
    <location>
        <position position="256"/>
    </location>
    <ligand>
        <name>Ca(2+)</name>
        <dbReference type="ChEBI" id="CHEBI:29108"/>
    </ligand>
</feature>
<dbReference type="Proteomes" id="UP000003250">
    <property type="component" value="Unassembled WGS sequence"/>
</dbReference>
<dbReference type="InterPro" id="IPR005959">
    <property type="entry name" value="Fumarylacetoacetase"/>
</dbReference>
<feature type="binding site" evidence="12">
    <location>
        <position position="383"/>
    </location>
    <ligand>
        <name>substrate</name>
    </ligand>
</feature>
<dbReference type="GO" id="GO:0006559">
    <property type="term" value="P:L-phenylalanine catabolic process"/>
    <property type="evidence" value="ECO:0007669"/>
    <property type="project" value="UniProtKB-UniPathway"/>
</dbReference>
<feature type="binding site" evidence="13">
    <location>
        <position position="222"/>
    </location>
    <ligand>
        <name>Ca(2+)</name>
        <dbReference type="ChEBI" id="CHEBI:29108"/>
    </ligand>
</feature>
<dbReference type="SUPFAM" id="SSF63433">
    <property type="entry name" value="Fumarylacetoacetate hydrolase, FAH, N-terminal domain"/>
    <property type="match status" value="1"/>
</dbReference>
<dbReference type="AlphaFoldDB" id="H0HU72"/>
<comment type="cofactor">
    <cofactor evidence="2 13">
        <name>Mg(2+)</name>
        <dbReference type="ChEBI" id="CHEBI:18420"/>
    </cofactor>
</comment>
<dbReference type="InterPro" id="IPR036663">
    <property type="entry name" value="Fumarylacetoacetase_C_sf"/>
</dbReference>
<feature type="binding site" evidence="13">
    <location>
        <position position="276"/>
    </location>
    <ligand>
        <name>Mg(2+)</name>
        <dbReference type="ChEBI" id="CHEBI:18420"/>
    </ligand>
</feature>
<dbReference type="Pfam" id="PF01557">
    <property type="entry name" value="FAA_hydrolase"/>
    <property type="match status" value="1"/>
</dbReference>
<evidence type="ECO:0000313" key="17">
    <source>
        <dbReference type="Proteomes" id="UP000003250"/>
    </source>
</evidence>
<feature type="binding site" evidence="12">
    <location>
        <position position="167"/>
    </location>
    <ligand>
        <name>substrate</name>
    </ligand>
</feature>
<keyword evidence="5 13" id="KW-0479">Metal-binding</keyword>
<keyword evidence="7 13" id="KW-0106">Calcium</keyword>
<reference evidence="16 17" key="1">
    <citation type="journal article" date="2012" name="J. Bacteriol.">
        <title>Draft Genome Sequence of Mesorhizobium alhagi CCNWXJ12-2T, a Novel Salt-Resistant Species Isolated from the Desert of Northwestern China.</title>
        <authorList>
            <person name="Zhou M."/>
            <person name="Chen W."/>
            <person name="Chen H."/>
            <person name="Wei G."/>
        </authorList>
    </citation>
    <scope>NUCLEOTIDE SEQUENCE [LARGE SCALE GENOMIC DNA]</scope>
    <source>
        <strain evidence="16 17">CCNWXJ12-2</strain>
    </source>
</reference>
<feature type="binding site" evidence="13">
    <location>
        <position position="280"/>
    </location>
    <ligand>
        <name>Mg(2+)</name>
        <dbReference type="ChEBI" id="CHEBI:18420"/>
    </ligand>
</feature>
<keyword evidence="10" id="KW-0585">Phenylalanine catabolism</keyword>
<dbReference type="GO" id="GO:0006572">
    <property type="term" value="P:L-tyrosine catabolic process"/>
    <property type="evidence" value="ECO:0007669"/>
    <property type="project" value="UniProtKB-KW"/>
</dbReference>
<keyword evidence="9" id="KW-0828">Tyrosine catabolism</keyword>
<protein>
    <recommendedName>
        <fullName evidence="4">fumarylacetoacetase</fullName>
        <ecNumber evidence="4">3.7.1.2</ecNumber>
    </recommendedName>
</protein>
<evidence type="ECO:0000256" key="2">
    <source>
        <dbReference type="ARBA" id="ARBA00001946"/>
    </source>
</evidence>
<dbReference type="GO" id="GO:1902000">
    <property type="term" value="P:homogentisate catabolic process"/>
    <property type="evidence" value="ECO:0007669"/>
    <property type="project" value="TreeGrafter"/>
</dbReference>
<comment type="pathway">
    <text evidence="3">Amino-acid degradation; L-phenylalanine degradation; acetoacetate and fumarate from L-phenylalanine: step 6/6.</text>
</comment>
<evidence type="ECO:0000256" key="3">
    <source>
        <dbReference type="ARBA" id="ARBA00004782"/>
    </source>
</evidence>
<evidence type="ECO:0000313" key="16">
    <source>
        <dbReference type="EMBL" id="EHK55708.1"/>
    </source>
</evidence>
<comment type="cofactor">
    <cofactor evidence="1 13">
        <name>Ca(2+)</name>
        <dbReference type="ChEBI" id="CHEBI:29108"/>
    </cofactor>
</comment>
<dbReference type="SUPFAM" id="SSF56529">
    <property type="entry name" value="FAH"/>
    <property type="match status" value="1"/>
</dbReference>
<dbReference type="InterPro" id="IPR011234">
    <property type="entry name" value="Fumarylacetoacetase-like_C"/>
</dbReference>
<evidence type="ECO:0000256" key="7">
    <source>
        <dbReference type="ARBA" id="ARBA00022837"/>
    </source>
</evidence>
<evidence type="ECO:0000256" key="8">
    <source>
        <dbReference type="ARBA" id="ARBA00022842"/>
    </source>
</evidence>
<feature type="domain" description="Fumarylacetoacetase N-terminal" evidence="15">
    <location>
        <begin position="44"/>
        <end position="140"/>
    </location>
</feature>
<gene>
    <name evidence="16" type="ORF">MAXJ12_18568</name>
</gene>
<evidence type="ECO:0000259" key="15">
    <source>
        <dbReference type="Pfam" id="PF09298"/>
    </source>
</evidence>
<dbReference type="PANTHER" id="PTHR43069">
    <property type="entry name" value="FUMARYLACETOACETASE"/>
    <property type="match status" value="1"/>
</dbReference>
<dbReference type="Pfam" id="PF09298">
    <property type="entry name" value="FAA_hydrolase_N"/>
    <property type="match status" value="1"/>
</dbReference>
<keyword evidence="8 13" id="KW-0460">Magnesium</keyword>
<accession>H0HU72</accession>
<proteinExistence type="predicted"/>
<evidence type="ECO:0000256" key="9">
    <source>
        <dbReference type="ARBA" id="ARBA00022878"/>
    </source>
</evidence>
<feature type="binding site" evidence="13">
    <location>
        <position position="151"/>
    </location>
    <ligand>
        <name>Ca(2+)</name>
        <dbReference type="ChEBI" id="CHEBI:29108"/>
    </ligand>
</feature>
<evidence type="ECO:0000256" key="11">
    <source>
        <dbReference type="PIRSR" id="PIRSR605959-1"/>
    </source>
</evidence>
<feature type="active site" description="Proton acceptor" evidence="11">
    <location>
        <position position="158"/>
    </location>
</feature>
<dbReference type="GO" id="GO:0004334">
    <property type="term" value="F:fumarylacetoacetase activity"/>
    <property type="evidence" value="ECO:0007669"/>
    <property type="project" value="UniProtKB-EC"/>
</dbReference>